<evidence type="ECO:0000259" key="8">
    <source>
        <dbReference type="Pfam" id="PF04138"/>
    </source>
</evidence>
<evidence type="ECO:0000256" key="6">
    <source>
        <dbReference type="SAM" id="MobiDB-lite"/>
    </source>
</evidence>
<comment type="similarity">
    <text evidence="2">Belongs to the GtrA family.</text>
</comment>
<keyword evidence="10" id="KW-1185">Reference proteome</keyword>
<feature type="transmembrane region" description="Helical" evidence="7">
    <location>
        <begin position="86"/>
        <end position="104"/>
    </location>
</feature>
<dbReference type="GO" id="GO:0000271">
    <property type="term" value="P:polysaccharide biosynthetic process"/>
    <property type="evidence" value="ECO:0007669"/>
    <property type="project" value="InterPro"/>
</dbReference>
<feature type="transmembrane region" description="Helical" evidence="7">
    <location>
        <begin position="116"/>
        <end position="140"/>
    </location>
</feature>
<feature type="domain" description="GtrA/DPMS transmembrane" evidence="8">
    <location>
        <begin position="20"/>
        <end position="150"/>
    </location>
</feature>
<keyword evidence="5 7" id="KW-0472">Membrane</keyword>
<evidence type="ECO:0000256" key="4">
    <source>
        <dbReference type="ARBA" id="ARBA00022989"/>
    </source>
</evidence>
<dbReference type="EMBL" id="JAERWL010000018">
    <property type="protein sequence ID" value="MBM9478488.1"/>
    <property type="molecule type" value="Genomic_DNA"/>
</dbReference>
<gene>
    <name evidence="9" type="ORF">JL107_18715</name>
</gene>
<organism evidence="9 10">
    <name type="scientific">Nakamurella flavida</name>
    <dbReference type="NCBI Taxonomy" id="363630"/>
    <lineage>
        <taxon>Bacteria</taxon>
        <taxon>Bacillati</taxon>
        <taxon>Actinomycetota</taxon>
        <taxon>Actinomycetes</taxon>
        <taxon>Nakamurellales</taxon>
        <taxon>Nakamurellaceae</taxon>
        <taxon>Nakamurella</taxon>
    </lineage>
</organism>
<name>A0A938YPF7_9ACTN</name>
<accession>A0A938YPF7</accession>
<feature type="transmembrane region" description="Helical" evidence="7">
    <location>
        <begin position="21"/>
        <end position="43"/>
    </location>
</feature>
<feature type="region of interest" description="Disordered" evidence="6">
    <location>
        <begin position="157"/>
        <end position="180"/>
    </location>
</feature>
<comment type="subcellular location">
    <subcellularLocation>
        <location evidence="1">Membrane</location>
        <topology evidence="1">Multi-pass membrane protein</topology>
    </subcellularLocation>
</comment>
<dbReference type="RefSeq" id="WP_205258514.1">
    <property type="nucleotide sequence ID" value="NZ_BAAAPV010000007.1"/>
</dbReference>
<dbReference type="Proteomes" id="UP000663801">
    <property type="component" value="Unassembled WGS sequence"/>
</dbReference>
<evidence type="ECO:0000256" key="2">
    <source>
        <dbReference type="ARBA" id="ARBA00009399"/>
    </source>
</evidence>
<dbReference type="InterPro" id="IPR007267">
    <property type="entry name" value="GtrA_DPMS_TM"/>
</dbReference>
<dbReference type="Pfam" id="PF04138">
    <property type="entry name" value="GtrA_DPMS_TM"/>
    <property type="match status" value="1"/>
</dbReference>
<evidence type="ECO:0000256" key="1">
    <source>
        <dbReference type="ARBA" id="ARBA00004141"/>
    </source>
</evidence>
<evidence type="ECO:0000256" key="3">
    <source>
        <dbReference type="ARBA" id="ARBA00022692"/>
    </source>
</evidence>
<dbReference type="InterPro" id="IPR051401">
    <property type="entry name" value="GtrA_CellWall_Glycosyl"/>
</dbReference>
<feature type="transmembrane region" description="Helical" evidence="7">
    <location>
        <begin position="49"/>
        <end position="66"/>
    </location>
</feature>
<evidence type="ECO:0000256" key="5">
    <source>
        <dbReference type="ARBA" id="ARBA00023136"/>
    </source>
</evidence>
<sequence length="180" mass="20002">MNLIDRVRAVLPPKYRELAKFLVVGGTSWVIDTVIFTILSHTVLAEKVVTAKALSILVSTIFSYIANREWSFNQRGGRERHHEAMLFFLVNGLALGLNLIPLAMSRYLFGFNLDNYSQFGVSIADFISANVVGTIVGMAFRYWAYRRFVFPDELAAVSTDSPSTDTPEPLEDGSTGASSR</sequence>
<proteinExistence type="inferred from homology"/>
<evidence type="ECO:0000256" key="7">
    <source>
        <dbReference type="SAM" id="Phobius"/>
    </source>
</evidence>
<dbReference type="PANTHER" id="PTHR38459">
    <property type="entry name" value="PROPHAGE BACTOPRENOL-LINKED GLUCOSE TRANSLOCASE HOMOLOG"/>
    <property type="match status" value="1"/>
</dbReference>
<evidence type="ECO:0000313" key="9">
    <source>
        <dbReference type="EMBL" id="MBM9478488.1"/>
    </source>
</evidence>
<comment type="caution">
    <text evidence="9">The sequence shown here is derived from an EMBL/GenBank/DDBJ whole genome shotgun (WGS) entry which is preliminary data.</text>
</comment>
<keyword evidence="3 7" id="KW-0812">Transmembrane</keyword>
<dbReference type="GO" id="GO:0005886">
    <property type="term" value="C:plasma membrane"/>
    <property type="evidence" value="ECO:0007669"/>
    <property type="project" value="TreeGrafter"/>
</dbReference>
<reference evidence="9" key="1">
    <citation type="submission" date="2021-01" db="EMBL/GenBank/DDBJ databases">
        <title>KCTC 19127 draft genome.</title>
        <authorList>
            <person name="An D."/>
        </authorList>
    </citation>
    <scope>NUCLEOTIDE SEQUENCE</scope>
    <source>
        <strain evidence="9">KCTC 19127</strain>
    </source>
</reference>
<dbReference type="AlphaFoldDB" id="A0A938YPF7"/>
<dbReference type="PANTHER" id="PTHR38459:SF1">
    <property type="entry name" value="PROPHAGE BACTOPRENOL-LINKED GLUCOSE TRANSLOCASE HOMOLOG"/>
    <property type="match status" value="1"/>
</dbReference>
<keyword evidence="4 7" id="KW-1133">Transmembrane helix</keyword>
<evidence type="ECO:0000313" key="10">
    <source>
        <dbReference type="Proteomes" id="UP000663801"/>
    </source>
</evidence>
<protein>
    <submittedName>
        <fullName evidence="9">GtrA family protein</fullName>
    </submittedName>
</protein>